<dbReference type="EMBL" id="HAEG01010578">
    <property type="protein sequence ID" value="SBR87491.1"/>
    <property type="molecule type" value="Transcribed_RNA"/>
</dbReference>
<dbReference type="AlphaFoldDB" id="A0A1A8Q1X6"/>
<protein>
    <submittedName>
        <fullName evidence="2">Uncharacterized protein</fullName>
    </submittedName>
</protein>
<evidence type="ECO:0000313" key="2">
    <source>
        <dbReference type="EMBL" id="SBR87491.1"/>
    </source>
</evidence>
<evidence type="ECO:0000256" key="1">
    <source>
        <dbReference type="SAM" id="MobiDB-lite"/>
    </source>
</evidence>
<name>A0A1A8Q1X6_9TELE</name>
<sequence>MISREHSGSDASAHRDRGWFRDAPRTMLAARRLEKILKQN</sequence>
<accession>A0A1A8Q1X6</accession>
<proteinExistence type="predicted"/>
<feature type="non-terminal residue" evidence="2">
    <location>
        <position position="40"/>
    </location>
</feature>
<reference evidence="2" key="1">
    <citation type="submission" date="2016-05" db="EMBL/GenBank/DDBJ databases">
        <authorList>
            <person name="Lavstsen T."/>
            <person name="Jespersen J.S."/>
        </authorList>
    </citation>
    <scope>NUCLEOTIDE SEQUENCE</scope>
    <source>
        <tissue evidence="2">Brain</tissue>
    </source>
</reference>
<gene>
    <name evidence="2" type="primary">Nfu_g_1_011015</name>
</gene>
<reference evidence="2" key="2">
    <citation type="submission" date="2016-06" db="EMBL/GenBank/DDBJ databases">
        <title>The genome of a short-lived fish provides insights into sex chromosome evolution and the genetic control of aging.</title>
        <authorList>
            <person name="Reichwald K."/>
            <person name="Felder M."/>
            <person name="Petzold A."/>
            <person name="Koch P."/>
            <person name="Groth M."/>
            <person name="Platzer M."/>
        </authorList>
    </citation>
    <scope>NUCLEOTIDE SEQUENCE</scope>
    <source>
        <tissue evidence="2">Brain</tissue>
    </source>
</reference>
<organism evidence="2">
    <name type="scientific">Nothobranchius pienaari</name>
    <dbReference type="NCBI Taxonomy" id="704102"/>
    <lineage>
        <taxon>Eukaryota</taxon>
        <taxon>Metazoa</taxon>
        <taxon>Chordata</taxon>
        <taxon>Craniata</taxon>
        <taxon>Vertebrata</taxon>
        <taxon>Euteleostomi</taxon>
        <taxon>Actinopterygii</taxon>
        <taxon>Neopterygii</taxon>
        <taxon>Teleostei</taxon>
        <taxon>Neoteleostei</taxon>
        <taxon>Acanthomorphata</taxon>
        <taxon>Ovalentaria</taxon>
        <taxon>Atherinomorphae</taxon>
        <taxon>Cyprinodontiformes</taxon>
        <taxon>Nothobranchiidae</taxon>
        <taxon>Nothobranchius</taxon>
    </lineage>
</organism>
<feature type="region of interest" description="Disordered" evidence="1">
    <location>
        <begin position="1"/>
        <end position="21"/>
    </location>
</feature>